<sequence>MLLHLSLFLFFTGLAVFLYTLDRSIATVITTITAVVYVAYVVSKLLPLWHANCPYKTPLSTYTFPVLRVFKPHWSTFWKHTPLKFDQIWQMVVVCLCFSFLLLPPCHCSPVDEALE</sequence>
<keyword evidence="1" id="KW-0472">Membrane</keyword>
<reference evidence="2 3" key="1">
    <citation type="journal article" date="2019" name="Nat. Ecol. Evol.">
        <title>Megaphylogeny resolves global patterns of mushroom evolution.</title>
        <authorList>
            <person name="Varga T."/>
            <person name="Krizsan K."/>
            <person name="Foldi C."/>
            <person name="Dima B."/>
            <person name="Sanchez-Garcia M."/>
            <person name="Sanchez-Ramirez S."/>
            <person name="Szollosi G.J."/>
            <person name="Szarkandi J.G."/>
            <person name="Papp V."/>
            <person name="Albert L."/>
            <person name="Andreopoulos W."/>
            <person name="Angelini C."/>
            <person name="Antonin V."/>
            <person name="Barry K.W."/>
            <person name="Bougher N.L."/>
            <person name="Buchanan P."/>
            <person name="Buyck B."/>
            <person name="Bense V."/>
            <person name="Catcheside P."/>
            <person name="Chovatia M."/>
            <person name="Cooper J."/>
            <person name="Damon W."/>
            <person name="Desjardin D."/>
            <person name="Finy P."/>
            <person name="Geml J."/>
            <person name="Haridas S."/>
            <person name="Hughes K."/>
            <person name="Justo A."/>
            <person name="Karasinski D."/>
            <person name="Kautmanova I."/>
            <person name="Kiss B."/>
            <person name="Kocsube S."/>
            <person name="Kotiranta H."/>
            <person name="LaButti K.M."/>
            <person name="Lechner B.E."/>
            <person name="Liimatainen K."/>
            <person name="Lipzen A."/>
            <person name="Lukacs Z."/>
            <person name="Mihaltcheva S."/>
            <person name="Morgado L.N."/>
            <person name="Niskanen T."/>
            <person name="Noordeloos M.E."/>
            <person name="Ohm R.A."/>
            <person name="Ortiz-Santana B."/>
            <person name="Ovrebo C."/>
            <person name="Racz N."/>
            <person name="Riley R."/>
            <person name="Savchenko A."/>
            <person name="Shiryaev A."/>
            <person name="Soop K."/>
            <person name="Spirin V."/>
            <person name="Szebenyi C."/>
            <person name="Tomsovsky M."/>
            <person name="Tulloss R.E."/>
            <person name="Uehling J."/>
            <person name="Grigoriev I.V."/>
            <person name="Vagvolgyi C."/>
            <person name="Papp T."/>
            <person name="Martin F.M."/>
            <person name="Miettinen O."/>
            <person name="Hibbett D.S."/>
            <person name="Nagy L.G."/>
        </authorList>
    </citation>
    <scope>NUCLEOTIDE SEQUENCE [LARGE SCALE GENOMIC DNA]</scope>
    <source>
        <strain evidence="2 3">CBS 309.79</strain>
    </source>
</reference>
<keyword evidence="1" id="KW-1133">Transmembrane helix</keyword>
<evidence type="ECO:0000256" key="1">
    <source>
        <dbReference type="SAM" id="Phobius"/>
    </source>
</evidence>
<evidence type="ECO:0000313" key="3">
    <source>
        <dbReference type="Proteomes" id="UP000305067"/>
    </source>
</evidence>
<keyword evidence="3" id="KW-1185">Reference proteome</keyword>
<evidence type="ECO:0000313" key="2">
    <source>
        <dbReference type="EMBL" id="TFK95164.1"/>
    </source>
</evidence>
<name>A0A5C3PZ89_9AGAR</name>
<dbReference type="EMBL" id="ML178918">
    <property type="protein sequence ID" value="TFK95164.1"/>
    <property type="molecule type" value="Genomic_DNA"/>
</dbReference>
<dbReference type="Proteomes" id="UP000305067">
    <property type="component" value="Unassembled WGS sequence"/>
</dbReference>
<dbReference type="OrthoDB" id="2973393at2759"/>
<protein>
    <submittedName>
        <fullName evidence="2">Uncharacterized protein</fullName>
    </submittedName>
</protein>
<organism evidence="2 3">
    <name type="scientific">Pterulicium gracile</name>
    <dbReference type="NCBI Taxonomy" id="1884261"/>
    <lineage>
        <taxon>Eukaryota</taxon>
        <taxon>Fungi</taxon>
        <taxon>Dikarya</taxon>
        <taxon>Basidiomycota</taxon>
        <taxon>Agaricomycotina</taxon>
        <taxon>Agaricomycetes</taxon>
        <taxon>Agaricomycetidae</taxon>
        <taxon>Agaricales</taxon>
        <taxon>Pleurotineae</taxon>
        <taxon>Pterulaceae</taxon>
        <taxon>Pterulicium</taxon>
    </lineage>
</organism>
<keyword evidence="1" id="KW-0812">Transmembrane</keyword>
<accession>A0A5C3PZ89</accession>
<proteinExistence type="predicted"/>
<dbReference type="AlphaFoldDB" id="A0A5C3PZ89"/>
<feature type="transmembrane region" description="Helical" evidence="1">
    <location>
        <begin position="25"/>
        <end position="42"/>
    </location>
</feature>
<gene>
    <name evidence="2" type="ORF">BDV98DRAFT_58780</name>
</gene>